<comment type="caution">
    <text evidence="9">The sequence shown here is derived from an EMBL/GenBank/DDBJ whole genome shotgun (WGS) entry which is preliminary data.</text>
</comment>
<evidence type="ECO:0000256" key="6">
    <source>
        <dbReference type="ARBA" id="ARBA00023136"/>
    </source>
</evidence>
<dbReference type="InterPro" id="IPR032816">
    <property type="entry name" value="VTT_dom"/>
</dbReference>
<sequence>MSITEVFSWLTSEQGLMAVLAQNWVLGTAIIAAVIFVETGLVVMPFLPGDSLLFAAGAFLGLAGVDPAISLAAITAAAIAGDALNYSIGSSRWGQRLASSRWIKPDHMERARAYFARFGAMTITVARFVPIVRTVAPFVAGLSQMPRRTFYTYNVIGGILWCSSMLLAGYWLGSIPWVRANLHWVSVIIIGLSLIPVALQFLQVRQLRHREAQR</sequence>
<evidence type="ECO:0000313" key="9">
    <source>
        <dbReference type="EMBL" id="RPJ92730.1"/>
    </source>
</evidence>
<keyword evidence="5 7" id="KW-1133">Transmembrane helix</keyword>
<protein>
    <submittedName>
        <fullName evidence="9">Alkaline phosphatase</fullName>
    </submittedName>
</protein>
<evidence type="ECO:0000256" key="7">
    <source>
        <dbReference type="RuleBase" id="RU367016"/>
    </source>
</evidence>
<keyword evidence="3 7" id="KW-1003">Cell membrane</keyword>
<keyword evidence="6 7" id="KW-0472">Membrane</keyword>
<proteinExistence type="inferred from homology"/>
<evidence type="ECO:0000256" key="1">
    <source>
        <dbReference type="ARBA" id="ARBA00004651"/>
    </source>
</evidence>
<evidence type="ECO:0000256" key="3">
    <source>
        <dbReference type="ARBA" id="ARBA00022475"/>
    </source>
</evidence>
<dbReference type="PANTHER" id="PTHR30353">
    <property type="entry name" value="INNER MEMBRANE PROTEIN DEDA-RELATED"/>
    <property type="match status" value="1"/>
</dbReference>
<dbReference type="AlphaFoldDB" id="A0A424WHJ9"/>
<comment type="subcellular location">
    <subcellularLocation>
        <location evidence="1 7">Cell membrane</location>
        <topology evidence="1 7">Multi-pass membrane protein</topology>
    </subcellularLocation>
</comment>
<dbReference type="Proteomes" id="UP000285324">
    <property type="component" value="Unassembled WGS sequence"/>
</dbReference>
<organism evidence="9 10">
    <name type="scientific">Alcaligenes xylosoxydans xylosoxydans</name>
    <name type="common">Achromobacter xylosoxidans</name>
    <dbReference type="NCBI Taxonomy" id="85698"/>
    <lineage>
        <taxon>Bacteria</taxon>
        <taxon>Pseudomonadati</taxon>
        <taxon>Pseudomonadota</taxon>
        <taxon>Betaproteobacteria</taxon>
        <taxon>Burkholderiales</taxon>
        <taxon>Alcaligenaceae</taxon>
        <taxon>Achromobacter</taxon>
    </lineage>
</organism>
<feature type="transmembrane region" description="Helical" evidence="7">
    <location>
        <begin position="184"/>
        <end position="204"/>
    </location>
</feature>
<dbReference type="EMBL" id="QVXO01000006">
    <property type="protein sequence ID" value="RPJ92730.1"/>
    <property type="molecule type" value="Genomic_DNA"/>
</dbReference>
<evidence type="ECO:0000259" key="8">
    <source>
        <dbReference type="Pfam" id="PF09335"/>
    </source>
</evidence>
<reference evidence="9 10" key="1">
    <citation type="submission" date="2018-08" db="EMBL/GenBank/DDBJ databases">
        <title>Achromobacter xylosoxidans Genome sequencing and assembly.</title>
        <authorList>
            <person name="Wang R."/>
            <person name="Rensing C."/>
            <person name="Li Y."/>
        </authorList>
    </citation>
    <scope>NUCLEOTIDE SEQUENCE [LARGE SCALE GENOMIC DNA]</scope>
    <source>
        <strain evidence="9 10">GD003A</strain>
    </source>
</reference>
<evidence type="ECO:0000256" key="4">
    <source>
        <dbReference type="ARBA" id="ARBA00022692"/>
    </source>
</evidence>
<evidence type="ECO:0000313" key="10">
    <source>
        <dbReference type="Proteomes" id="UP000285324"/>
    </source>
</evidence>
<feature type="transmembrane region" description="Helical" evidence="7">
    <location>
        <begin position="54"/>
        <end position="80"/>
    </location>
</feature>
<evidence type="ECO:0000256" key="2">
    <source>
        <dbReference type="ARBA" id="ARBA00010792"/>
    </source>
</evidence>
<accession>A0A424WHJ9</accession>
<gene>
    <name evidence="9" type="ORF">DY367_06330</name>
</gene>
<dbReference type="RefSeq" id="WP_118931988.1">
    <property type="nucleotide sequence ID" value="NZ_CP061008.1"/>
</dbReference>
<keyword evidence="4 7" id="KW-0812">Transmembrane</keyword>
<comment type="similarity">
    <text evidence="2 7">Belongs to the DedA family.</text>
</comment>
<evidence type="ECO:0000256" key="5">
    <source>
        <dbReference type="ARBA" id="ARBA00022989"/>
    </source>
</evidence>
<feature type="transmembrane region" description="Helical" evidence="7">
    <location>
        <begin position="24"/>
        <end position="47"/>
    </location>
</feature>
<feature type="transmembrane region" description="Helical" evidence="7">
    <location>
        <begin position="151"/>
        <end position="172"/>
    </location>
</feature>
<dbReference type="InterPro" id="IPR032818">
    <property type="entry name" value="DedA-like"/>
</dbReference>
<dbReference type="Pfam" id="PF09335">
    <property type="entry name" value="VTT_dom"/>
    <property type="match status" value="1"/>
</dbReference>
<dbReference type="PANTHER" id="PTHR30353:SF0">
    <property type="entry name" value="TRANSMEMBRANE PROTEIN"/>
    <property type="match status" value="1"/>
</dbReference>
<dbReference type="GO" id="GO:0005886">
    <property type="term" value="C:plasma membrane"/>
    <property type="evidence" value="ECO:0007669"/>
    <property type="project" value="UniProtKB-SubCell"/>
</dbReference>
<feature type="domain" description="VTT" evidence="8">
    <location>
        <begin position="47"/>
        <end position="170"/>
    </location>
</feature>
<name>A0A424WHJ9_ALCXX</name>
<dbReference type="OrthoDB" id="9813426at2"/>